<dbReference type="GO" id="GO:0046872">
    <property type="term" value="F:metal ion binding"/>
    <property type="evidence" value="ECO:0007669"/>
    <property type="project" value="UniProtKB-KW"/>
</dbReference>
<dbReference type="EMBL" id="FNPK01000043">
    <property type="protein sequence ID" value="SDY86948.1"/>
    <property type="molecule type" value="Genomic_DNA"/>
</dbReference>
<keyword evidence="12" id="KW-1185">Reference proteome</keyword>
<dbReference type="Proteomes" id="UP000199035">
    <property type="component" value="Unassembled WGS sequence"/>
</dbReference>
<dbReference type="AlphaFoldDB" id="A0A1H3NDK4"/>
<evidence type="ECO:0000256" key="4">
    <source>
        <dbReference type="ARBA" id="ARBA00022723"/>
    </source>
</evidence>
<keyword evidence="6" id="KW-0238">DNA-binding</keyword>
<evidence type="ECO:0000313" key="12">
    <source>
        <dbReference type="Proteomes" id="UP000199035"/>
    </source>
</evidence>
<evidence type="ECO:0000256" key="5">
    <source>
        <dbReference type="ARBA" id="ARBA00022833"/>
    </source>
</evidence>
<reference evidence="12" key="1">
    <citation type="submission" date="2016-10" db="EMBL/GenBank/DDBJ databases">
        <authorList>
            <person name="Varghese N."/>
            <person name="Submissions S."/>
        </authorList>
    </citation>
    <scope>NUCLEOTIDE SEQUENCE [LARGE SCALE GENOMIC DNA]</scope>
    <source>
        <strain evidence="12">ANC 5109</strain>
    </source>
</reference>
<feature type="domain" description="Probable transposase IS891/IS1136/IS1341" evidence="8">
    <location>
        <begin position="204"/>
        <end position="310"/>
    </location>
</feature>
<dbReference type="Pfam" id="PF01385">
    <property type="entry name" value="OrfB_IS605"/>
    <property type="match status" value="1"/>
</dbReference>
<dbReference type="STRING" id="595670.SAMN05421643_14312"/>
<dbReference type="GO" id="GO:0032196">
    <property type="term" value="P:transposition"/>
    <property type="evidence" value="ECO:0007669"/>
    <property type="project" value="UniProtKB-KW"/>
</dbReference>
<dbReference type="Pfam" id="PF07282">
    <property type="entry name" value="Cas12f1-like_TNB"/>
    <property type="match status" value="1"/>
</dbReference>
<evidence type="ECO:0000313" key="11">
    <source>
        <dbReference type="EMBL" id="SDY86948.1"/>
    </source>
</evidence>
<gene>
    <name evidence="11" type="ORF">SAMN05421643_14312</name>
</gene>
<keyword evidence="3" id="KW-0815">Transposition</keyword>
<name>A0A1H3NDK4_9GAMM</name>
<dbReference type="InterPro" id="IPR021027">
    <property type="entry name" value="Transposase_put_HTH"/>
</dbReference>
<keyword evidence="4" id="KW-0479">Metal-binding</keyword>
<evidence type="ECO:0000256" key="7">
    <source>
        <dbReference type="ARBA" id="ARBA00023172"/>
    </source>
</evidence>
<feature type="domain" description="Cas12f1-like TNB" evidence="9">
    <location>
        <begin position="337"/>
        <end position="403"/>
    </location>
</feature>
<dbReference type="PANTHER" id="PTHR30405:SF25">
    <property type="entry name" value="RNA-GUIDED DNA ENDONUCLEASE INSQ-RELATED"/>
    <property type="match status" value="1"/>
</dbReference>
<sequence>MKINKVYKFRLEPNAEQEVILNNLVGSARFVWNQILAVSFEMFAKDKFINATNLVNKITDLKKNPEYAFLATSSNAVSLQQKVRDLASAWSKFFDPKAHAHLKENKRKPKKPKFFKLDDGTEIQLRPLMPRFKRKSEGFDSIRLVQFDKYCCIDGNRVKLPNGIGLVKFRKSQEVLGRIKNVTISRKSGHWYVSFGTEKESLESPIHPSKSALGLDMGITKLIATSNDQHITPKNSFKTNQFKLAKLQRKLAKKIKFSENWKKQNRKIQKLHSHIANIRHDYLHKVTTTLSKSHAMIVVEDLKVANMSRSASGTLEQKGRNVKAKSGLNKSILDQGWSMLINMLEYKQYWNGGLLVKVNPQYTSQTYCKCGHVAKENRQTQAKFECVDCGYVANADFNAARNILSAGHAVLSAEGGCGKGRPTIQKTSEIREEVA</sequence>
<evidence type="ECO:0000256" key="2">
    <source>
        <dbReference type="ARBA" id="ARBA00011044"/>
    </source>
</evidence>
<comment type="similarity">
    <text evidence="2">In the N-terminal section; belongs to the transposase 2 family.</text>
</comment>
<accession>A0A1H3NDK4</accession>
<dbReference type="InterPro" id="IPR010095">
    <property type="entry name" value="Cas12f1-like_TNB"/>
</dbReference>
<evidence type="ECO:0000256" key="3">
    <source>
        <dbReference type="ARBA" id="ARBA00022578"/>
    </source>
</evidence>
<evidence type="ECO:0000256" key="6">
    <source>
        <dbReference type="ARBA" id="ARBA00023125"/>
    </source>
</evidence>
<feature type="domain" description="Transposase putative helix-turn-helix" evidence="10">
    <location>
        <begin position="1"/>
        <end position="45"/>
    </location>
</feature>
<evidence type="ECO:0000259" key="10">
    <source>
        <dbReference type="Pfam" id="PF12323"/>
    </source>
</evidence>
<dbReference type="Pfam" id="PF12323">
    <property type="entry name" value="HTH_OrfB_IS605"/>
    <property type="match status" value="1"/>
</dbReference>
<dbReference type="InterPro" id="IPR001959">
    <property type="entry name" value="Transposase"/>
</dbReference>
<evidence type="ECO:0000259" key="8">
    <source>
        <dbReference type="Pfam" id="PF01385"/>
    </source>
</evidence>
<dbReference type="InterPro" id="IPR051399">
    <property type="entry name" value="RNA-guided_DNA_endo/Transpos"/>
</dbReference>
<organism evidence="11 12">
    <name type="scientific">Acinetobacter kyonggiensis</name>
    <dbReference type="NCBI Taxonomy" id="595670"/>
    <lineage>
        <taxon>Bacteria</taxon>
        <taxon>Pseudomonadati</taxon>
        <taxon>Pseudomonadota</taxon>
        <taxon>Gammaproteobacteria</taxon>
        <taxon>Moraxellales</taxon>
        <taxon>Moraxellaceae</taxon>
        <taxon>Acinetobacter</taxon>
    </lineage>
</organism>
<protein>
    <submittedName>
        <fullName evidence="11">Putative transposase</fullName>
    </submittedName>
</protein>
<dbReference type="RefSeq" id="WP_092692875.1">
    <property type="nucleotide sequence ID" value="NZ_FNPK01000043.1"/>
</dbReference>
<dbReference type="NCBIfam" id="NF040570">
    <property type="entry name" value="guided_TnpB"/>
    <property type="match status" value="1"/>
</dbReference>
<dbReference type="PANTHER" id="PTHR30405">
    <property type="entry name" value="TRANSPOSASE"/>
    <property type="match status" value="1"/>
</dbReference>
<dbReference type="GO" id="GO:0003677">
    <property type="term" value="F:DNA binding"/>
    <property type="evidence" value="ECO:0007669"/>
    <property type="project" value="UniProtKB-KW"/>
</dbReference>
<dbReference type="NCBIfam" id="TIGR01766">
    <property type="entry name" value="IS200/IS605 family accessory protein TnpB-like domain"/>
    <property type="match status" value="1"/>
</dbReference>
<keyword evidence="7" id="KW-0233">DNA recombination</keyword>
<keyword evidence="5" id="KW-0862">Zinc</keyword>
<comment type="similarity">
    <text evidence="1">In the C-terminal section; belongs to the transposase 35 family.</text>
</comment>
<proteinExistence type="inferred from homology"/>
<evidence type="ECO:0000259" key="9">
    <source>
        <dbReference type="Pfam" id="PF07282"/>
    </source>
</evidence>
<dbReference type="GO" id="GO:0006310">
    <property type="term" value="P:DNA recombination"/>
    <property type="evidence" value="ECO:0007669"/>
    <property type="project" value="UniProtKB-KW"/>
</dbReference>
<evidence type="ECO:0000256" key="1">
    <source>
        <dbReference type="ARBA" id="ARBA00008761"/>
    </source>
</evidence>